<accession>A0A0A0DDT4</accession>
<feature type="transmembrane region" description="Helical" evidence="1">
    <location>
        <begin position="90"/>
        <end position="110"/>
    </location>
</feature>
<comment type="caution">
    <text evidence="2">The sequence shown here is derived from an EMBL/GenBank/DDBJ whole genome shotgun (WGS) entry which is preliminary data.</text>
</comment>
<evidence type="ECO:0000313" key="3">
    <source>
        <dbReference type="Proteomes" id="UP000029995"/>
    </source>
</evidence>
<gene>
    <name evidence="2" type="ORF">P409_00800</name>
</gene>
<dbReference type="EMBL" id="JANX01000002">
    <property type="protein sequence ID" value="KGM36048.1"/>
    <property type="molecule type" value="Genomic_DNA"/>
</dbReference>
<proteinExistence type="predicted"/>
<organism evidence="2 3">
    <name type="scientific">Inquilinus limosus MP06</name>
    <dbReference type="NCBI Taxonomy" id="1398085"/>
    <lineage>
        <taxon>Bacteria</taxon>
        <taxon>Pseudomonadati</taxon>
        <taxon>Pseudomonadota</taxon>
        <taxon>Alphaproteobacteria</taxon>
        <taxon>Rhodospirillales</taxon>
        <taxon>Rhodospirillaceae</taxon>
        <taxon>Inquilinus</taxon>
    </lineage>
</organism>
<feature type="transmembrane region" description="Helical" evidence="1">
    <location>
        <begin position="47"/>
        <end position="69"/>
    </location>
</feature>
<protein>
    <submittedName>
        <fullName evidence="2">Uncharacterized protein</fullName>
    </submittedName>
</protein>
<sequence length="282" mass="30196">MKRSVGLLAASYYVAVFAYSLYGWYSYTGLFRLFAEWQMERFGAYDVKLTVLLPLLALGLVGLAMFRLLGRGRTAPTKPMVARVDASPRIVALLGLGLSVIAAGSAWYGYRNSGQGAPAEPVDLSAGRTPASSRAVLTAIARTDYMLAIEIKTSTRSSIDRYIPLTSSDWQPGQPLVYFLKTNQDVYIAPAGVQVDGSGMHDLSPKTPPFEMTTDPGLLVADDLPGPVAETYRKANVALADKIYVLEYGADDNEVFYAVALGSGIFAIGFLAAAGGSALRKA</sequence>
<dbReference type="OrthoDB" id="8220566at2"/>
<feature type="transmembrane region" description="Helical" evidence="1">
    <location>
        <begin position="7"/>
        <end position="27"/>
    </location>
</feature>
<keyword evidence="1" id="KW-0812">Transmembrane</keyword>
<name>A0A0A0DDT4_9PROT</name>
<dbReference type="AlphaFoldDB" id="A0A0A0DDT4"/>
<reference evidence="2 3" key="1">
    <citation type="submission" date="2014-01" db="EMBL/GenBank/DDBJ databases">
        <title>Genome sequence determination for a cystic fibrosis isolate, Inquilinus limosus.</title>
        <authorList>
            <person name="Pino M."/>
            <person name="Di Conza J."/>
            <person name="Gutkind G."/>
        </authorList>
    </citation>
    <scope>NUCLEOTIDE SEQUENCE [LARGE SCALE GENOMIC DNA]</scope>
    <source>
        <strain evidence="2 3">MP06</strain>
    </source>
</reference>
<feature type="transmembrane region" description="Helical" evidence="1">
    <location>
        <begin position="255"/>
        <end position="279"/>
    </location>
</feature>
<dbReference type="RefSeq" id="WP_034830804.1">
    <property type="nucleotide sequence ID" value="NZ_JANX01000002.1"/>
</dbReference>
<keyword evidence="1" id="KW-0472">Membrane</keyword>
<evidence type="ECO:0000256" key="1">
    <source>
        <dbReference type="SAM" id="Phobius"/>
    </source>
</evidence>
<keyword evidence="1" id="KW-1133">Transmembrane helix</keyword>
<dbReference type="Proteomes" id="UP000029995">
    <property type="component" value="Unassembled WGS sequence"/>
</dbReference>
<evidence type="ECO:0000313" key="2">
    <source>
        <dbReference type="EMBL" id="KGM36048.1"/>
    </source>
</evidence>